<name>A0A8D5FJM3_9BACT</name>
<protein>
    <recommendedName>
        <fullName evidence="4">Flagellar assembly protein T N-terminal domain-containing protein</fullName>
    </recommendedName>
</protein>
<gene>
    <name evidence="2" type="ORF">DGMP_24940</name>
</gene>
<dbReference type="KEGG" id="dbk:DGMP_24940"/>
<dbReference type="EMBL" id="AP024086">
    <property type="protein sequence ID" value="BCL61801.1"/>
    <property type="molecule type" value="Genomic_DNA"/>
</dbReference>
<evidence type="ECO:0000313" key="3">
    <source>
        <dbReference type="Proteomes" id="UP000826725"/>
    </source>
</evidence>
<organism evidence="2 3">
    <name type="scientific">Desulfomarina profundi</name>
    <dbReference type="NCBI Taxonomy" id="2772557"/>
    <lineage>
        <taxon>Bacteria</taxon>
        <taxon>Pseudomonadati</taxon>
        <taxon>Thermodesulfobacteriota</taxon>
        <taxon>Desulfobulbia</taxon>
        <taxon>Desulfobulbales</taxon>
        <taxon>Desulfobulbaceae</taxon>
        <taxon>Desulfomarina</taxon>
    </lineage>
</organism>
<evidence type="ECO:0000256" key="1">
    <source>
        <dbReference type="SAM" id="SignalP"/>
    </source>
</evidence>
<feature type="signal peptide" evidence="1">
    <location>
        <begin position="1"/>
        <end position="18"/>
    </location>
</feature>
<keyword evidence="1" id="KW-0732">Signal</keyword>
<evidence type="ECO:0008006" key="4">
    <source>
        <dbReference type="Google" id="ProtNLM"/>
    </source>
</evidence>
<sequence>MLSILAALVFFASNPARAIQPPETIIVSAEGLADPAAEQYQRDKGLMIDDLRRDARRQAIEKAVGVYVESSTLVENYLLIEDKVLSRSKGLIKQILEQSSPRLGEDGLMHIKIKAEVFIGEVRDALDSLSRQSRISLIRQHGNPTISVAIVVKDAKRGSQAAKENSTIAENILKDRFVHFGYRVWSEEYTKILQRGLKSKRGGRRIADFSVIGEAKFKTNSITLKASGLTITKHILTSWTVKCIDNHTGEEIYFNNKVPRHKSWSDEDQALEDIGMLIGNEFTKDFFENQLMKPSRLYQLQLTGLPDYDTALLFQEEFIGLRSILNAELVNFEAGGLSFFEVECTGSGSNFAQIVNNAIIKPINKKLDGPRLKLISQHGNVVTVDVDPGKEAGGLQEAILSTPPASLAAAPPERIKQLIQSADLLEKIVKMNPALK</sequence>
<evidence type="ECO:0000313" key="2">
    <source>
        <dbReference type="EMBL" id="BCL61801.1"/>
    </source>
</evidence>
<proteinExistence type="predicted"/>
<accession>A0A8D5FJM3</accession>
<reference evidence="2" key="1">
    <citation type="submission" date="2020-09" db="EMBL/GenBank/DDBJ databases">
        <title>Desulfogranum mesoprofundum gen. nov., sp. nov., a novel mesophilic, sulfate-reducing chemolithoautotroph isolated from a deep-sea hydrothermal vent chimney in the Suiyo Seamount.</title>
        <authorList>
            <person name="Hashimoto Y."/>
            <person name="Nakagawa S."/>
        </authorList>
    </citation>
    <scope>NUCLEOTIDE SEQUENCE</scope>
    <source>
        <strain evidence="2">KT2</strain>
    </source>
</reference>
<dbReference type="AlphaFoldDB" id="A0A8D5FJM3"/>
<feature type="chain" id="PRO_5034980301" description="Flagellar assembly protein T N-terminal domain-containing protein" evidence="1">
    <location>
        <begin position="19"/>
        <end position="436"/>
    </location>
</feature>
<dbReference type="Proteomes" id="UP000826725">
    <property type="component" value="Chromosome"/>
</dbReference>
<keyword evidence="3" id="KW-1185">Reference proteome</keyword>